<dbReference type="EMBL" id="MEHJ01000002">
    <property type="protein sequence ID" value="OEJ21672.1"/>
    <property type="molecule type" value="Genomic_DNA"/>
</dbReference>
<feature type="region of interest" description="Disordered" evidence="1">
    <location>
        <begin position="1"/>
        <end position="27"/>
    </location>
</feature>
<evidence type="ECO:0000313" key="3">
    <source>
        <dbReference type="Proteomes" id="UP000095759"/>
    </source>
</evidence>
<accession>A0A1E5NZD5</accession>
<dbReference type="AlphaFoldDB" id="A0A1E5NZD5"/>
<evidence type="ECO:0000256" key="1">
    <source>
        <dbReference type="SAM" id="MobiDB-lite"/>
    </source>
</evidence>
<proteinExistence type="predicted"/>
<protein>
    <submittedName>
        <fullName evidence="2">Uncharacterized protein</fullName>
    </submittedName>
</protein>
<sequence length="68" mass="7319">MPGDSDKPMSDGSEDEGAPRARGESRSTARDVLLAGVVQAVLAGLAEEAAHWFVQFVVWLYEMVVSLL</sequence>
<reference evidence="2 3" key="1">
    <citation type="submission" date="2016-08" db="EMBL/GenBank/DDBJ databases">
        <title>Complete genome sequence of Streptomyces agglomeratus strain 6-3-2, a novel anti-MRSA actinomycete isolated from Wuli of Tebit, China.</title>
        <authorList>
            <person name="Chen X."/>
        </authorList>
    </citation>
    <scope>NUCLEOTIDE SEQUENCE [LARGE SCALE GENOMIC DNA]</scope>
    <source>
        <strain evidence="2 3">6-3-2</strain>
    </source>
</reference>
<keyword evidence="3" id="KW-1185">Reference proteome</keyword>
<name>A0A1E5NZD5_9ACTN</name>
<organism evidence="2 3">
    <name type="scientific">Streptomyces agglomeratus</name>
    <dbReference type="NCBI Taxonomy" id="285458"/>
    <lineage>
        <taxon>Bacteria</taxon>
        <taxon>Bacillati</taxon>
        <taxon>Actinomycetota</taxon>
        <taxon>Actinomycetes</taxon>
        <taxon>Kitasatosporales</taxon>
        <taxon>Streptomycetaceae</taxon>
        <taxon>Streptomyces</taxon>
    </lineage>
</organism>
<evidence type="ECO:0000313" key="2">
    <source>
        <dbReference type="EMBL" id="OEJ21672.1"/>
    </source>
</evidence>
<comment type="caution">
    <text evidence="2">The sequence shown here is derived from an EMBL/GenBank/DDBJ whole genome shotgun (WGS) entry which is preliminary data.</text>
</comment>
<feature type="compositionally biased region" description="Basic and acidic residues" evidence="1">
    <location>
        <begin position="17"/>
        <end position="27"/>
    </location>
</feature>
<dbReference type="Proteomes" id="UP000095759">
    <property type="component" value="Unassembled WGS sequence"/>
</dbReference>
<gene>
    <name evidence="2" type="ORF">AS594_39900</name>
</gene>
<dbReference type="RefSeq" id="WP_069936297.1">
    <property type="nucleotide sequence ID" value="NZ_MEHJ01000002.1"/>
</dbReference>